<dbReference type="Gene3D" id="3.20.20.150">
    <property type="entry name" value="Divalent-metal-dependent TIM barrel enzymes"/>
    <property type="match status" value="1"/>
</dbReference>
<dbReference type="Pfam" id="PF05114">
    <property type="entry name" value="MbnB_TglH_ChrH"/>
    <property type="match status" value="1"/>
</dbReference>
<dbReference type="AlphaFoldDB" id="A0A0Q9YNA4"/>
<dbReference type="InterPro" id="IPR036237">
    <property type="entry name" value="Xyl_isomerase-like_sf"/>
</dbReference>
<comment type="caution">
    <text evidence="1">The sequence shown here is derived from an EMBL/GenBank/DDBJ whole genome shotgun (WGS) entry which is preliminary data.</text>
</comment>
<dbReference type="PANTHER" id="PTHR42194">
    <property type="entry name" value="UPF0276 PROTEIN HI_1600"/>
    <property type="match status" value="1"/>
</dbReference>
<reference evidence="2" key="2">
    <citation type="journal article" date="2016" name="Genome Announc.">
        <title>Draft Genome Sequences of Two Novel Amoeba-Resistant Intranuclear Bacteria, 'Candidatus Berkiella cookevillensis' and 'Candidatus Berkiella aquae'.</title>
        <authorList>
            <person name="Mehari Y.T."/>
            <person name="Arivett B.A."/>
            <person name="Farone A.L."/>
            <person name="Gunderson J.H."/>
            <person name="Farone M.B."/>
        </authorList>
    </citation>
    <scope>NUCLEOTIDE SEQUENCE</scope>
    <source>
        <strain evidence="2">HT99</strain>
    </source>
</reference>
<sequence>MRFNAEPIVGAGIGLRANHYQTILENLPNVAWFEAITENYIGNKAVPLTYLIAIREHYPLTLHGVSMSIGSTDPLNQSYLEELKNLIEIIEPAWISDHLCWTSVGGRYVPELLPLPHHPTVIQHVVDRILYVQDFLKQRILLENVSRYLEFKDSQVTEWEFLAEIAKRADCDILLDVNNLYVNAYNHQFCPQKYMAALPKERVKQFHLAGHQDKNTHLLDTHDQVVSPAVWDCFAQAMAIFGEIPALIEWDTHIPSFTTLLSESQKVGAYYRLKAVTATFSA</sequence>
<dbReference type="OrthoDB" id="9763101at2"/>
<dbReference type="InterPro" id="IPR007801">
    <property type="entry name" value="MbnB/TglH/ChrH"/>
</dbReference>
<evidence type="ECO:0000313" key="3">
    <source>
        <dbReference type="Proteomes" id="UP000051497"/>
    </source>
</evidence>
<dbReference type="EMBL" id="LKAJ01000002">
    <property type="protein sequence ID" value="KRG22271.1"/>
    <property type="molecule type" value="Genomic_DNA"/>
</dbReference>
<dbReference type="NCBIfam" id="NF003818">
    <property type="entry name" value="PRK05409.1"/>
    <property type="match status" value="1"/>
</dbReference>
<dbReference type="EMBL" id="LKAJ02000001">
    <property type="protein sequence ID" value="MCS5712528.1"/>
    <property type="molecule type" value="Genomic_DNA"/>
</dbReference>
<accession>A0A0Q9YNA4</accession>
<dbReference type="PANTHER" id="PTHR42194:SF1">
    <property type="entry name" value="UPF0276 PROTEIN HI_1600"/>
    <property type="match status" value="1"/>
</dbReference>
<dbReference type="PATRIC" id="fig|1590043.3.peg.691"/>
<evidence type="ECO:0000313" key="1">
    <source>
        <dbReference type="EMBL" id="KRG22271.1"/>
    </source>
</evidence>
<name>A0A0Q9YNA4_9GAMM</name>
<organism evidence="1">
    <name type="scientific">Candidatus Berkiella aquae</name>
    <dbReference type="NCBI Taxonomy" id="295108"/>
    <lineage>
        <taxon>Bacteria</taxon>
        <taxon>Pseudomonadati</taxon>
        <taxon>Pseudomonadota</taxon>
        <taxon>Gammaproteobacteria</taxon>
        <taxon>Candidatus Berkiellales</taxon>
        <taxon>Candidatus Berkiellaceae</taxon>
        <taxon>Candidatus Berkiella</taxon>
    </lineage>
</organism>
<dbReference type="SUPFAM" id="SSF51658">
    <property type="entry name" value="Xylose isomerase-like"/>
    <property type="match status" value="1"/>
</dbReference>
<dbReference type="RefSeq" id="WP_075065329.1">
    <property type="nucleotide sequence ID" value="NZ_LKAJ02000001.1"/>
</dbReference>
<gene>
    <name evidence="1" type="ORF">HT99x_00690</name>
    <name evidence="2" type="ORF">HT99x_013895</name>
</gene>
<keyword evidence="3" id="KW-1185">Reference proteome</keyword>
<proteinExistence type="predicted"/>
<dbReference type="Proteomes" id="UP000051497">
    <property type="component" value="Unassembled WGS sequence"/>
</dbReference>
<evidence type="ECO:0000313" key="2">
    <source>
        <dbReference type="EMBL" id="MCS5712528.1"/>
    </source>
</evidence>
<protein>
    <submittedName>
        <fullName evidence="2">DUF692 domain-containing protein</fullName>
    </submittedName>
</protein>
<reference evidence="2" key="3">
    <citation type="submission" date="2021-06" db="EMBL/GenBank/DDBJ databases">
        <title>Genomic Description and Analysis of Intracellular Bacteria, Candidatus Berkiella cookevillensis and Candidatus Berkiella aquae.</title>
        <authorList>
            <person name="Kidane D.T."/>
            <person name="Mehari Y.T."/>
            <person name="Rice F.C."/>
            <person name="Arivett B.A."/>
            <person name="Farone A.L."/>
            <person name="Berk S.G."/>
            <person name="Farone M.B."/>
        </authorList>
    </citation>
    <scope>NUCLEOTIDE SEQUENCE</scope>
    <source>
        <strain evidence="2">HT99</strain>
    </source>
</reference>
<reference evidence="1" key="1">
    <citation type="submission" date="2015-09" db="EMBL/GenBank/DDBJ databases">
        <title>Draft Genome Sequences of Two Novel Amoeba-resistant Intranuclear Bacteria, Candidatus Berkiella cookevillensis and Candidatus Berkiella aquae.</title>
        <authorList>
            <person name="Mehari Y.T."/>
            <person name="Arivett B.A."/>
            <person name="Farone A.L."/>
            <person name="Gunderson J.H."/>
            <person name="Farone M.B."/>
        </authorList>
    </citation>
    <scope>NUCLEOTIDE SEQUENCE [LARGE SCALE GENOMIC DNA]</scope>
    <source>
        <strain evidence="1">HT99</strain>
    </source>
</reference>
<dbReference type="STRING" id="295108.HT99x_00690"/>